<comment type="subunit">
    <text evidence="4">Component of the pre-66S ribosomal particle.</text>
</comment>
<feature type="region of interest" description="Disordered" evidence="8">
    <location>
        <begin position="117"/>
        <end position="148"/>
    </location>
</feature>
<accession>A0ABQ9NF10</accession>
<evidence type="ECO:0000313" key="10">
    <source>
        <dbReference type="Proteomes" id="UP001172684"/>
    </source>
</evidence>
<keyword evidence="7" id="KW-0687">Ribonucleoprotein</keyword>
<comment type="similarity">
    <text evidence="3">Belongs to the NOP16 family.</text>
</comment>
<evidence type="ECO:0000256" key="4">
    <source>
        <dbReference type="ARBA" id="ARBA00011187"/>
    </source>
</evidence>
<organism evidence="9 10">
    <name type="scientific">Coniosporium apollinis</name>
    <dbReference type="NCBI Taxonomy" id="61459"/>
    <lineage>
        <taxon>Eukaryota</taxon>
        <taxon>Fungi</taxon>
        <taxon>Dikarya</taxon>
        <taxon>Ascomycota</taxon>
        <taxon>Pezizomycotina</taxon>
        <taxon>Dothideomycetes</taxon>
        <taxon>Dothideomycetes incertae sedis</taxon>
        <taxon>Coniosporium</taxon>
    </lineage>
</organism>
<proteinExistence type="inferred from homology"/>
<name>A0ABQ9NF10_9PEZI</name>
<keyword evidence="10" id="KW-1185">Reference proteome</keyword>
<comment type="subcellular location">
    <subcellularLocation>
        <location evidence="2">Nucleus</location>
        <location evidence="2">Nucleolus</location>
    </subcellularLocation>
</comment>
<dbReference type="PANTHER" id="PTHR13243:SF1">
    <property type="entry name" value="NUCLEOLAR PROTEIN 16"/>
    <property type="match status" value="1"/>
</dbReference>
<comment type="caution">
    <text evidence="9">The sequence shown here is derived from an EMBL/GenBank/DDBJ whole genome shotgun (WGS) entry which is preliminary data.</text>
</comment>
<evidence type="ECO:0000256" key="8">
    <source>
        <dbReference type="SAM" id="MobiDB-lite"/>
    </source>
</evidence>
<evidence type="ECO:0000256" key="2">
    <source>
        <dbReference type="ARBA" id="ARBA00004604"/>
    </source>
</evidence>
<protein>
    <recommendedName>
        <fullName evidence="5">Nucleolar protein 16</fullName>
    </recommendedName>
</protein>
<evidence type="ECO:0000256" key="1">
    <source>
        <dbReference type="ARBA" id="ARBA00002889"/>
    </source>
</evidence>
<dbReference type="PANTHER" id="PTHR13243">
    <property type="entry name" value="HSPC111 PROTEIN-RELATED"/>
    <property type="match status" value="1"/>
</dbReference>
<evidence type="ECO:0000256" key="5">
    <source>
        <dbReference type="ARBA" id="ARBA00015522"/>
    </source>
</evidence>
<sequence length="191" mass="21138">MGRELNPKETLSQNYRRLGLATKLNHVTGGVEKTGPGSSADALSARKNDCLTIDGKAPTTIDVQEARIERDSATGELRILDDPSARRKLNPLNDPLNELSDFSGVKEWEGFGNVPQVRSGAGTTVGRELKGQASQGVRKAPRKQSAREEEWIEKMVEKYADDYGKMVRNRKLNVVQQSEGDIRRRDTAMEG</sequence>
<dbReference type="Pfam" id="PF09420">
    <property type="entry name" value="Nop16"/>
    <property type="match status" value="1"/>
</dbReference>
<gene>
    <name evidence="9" type="ORF">H2201_008945</name>
</gene>
<dbReference type="EMBL" id="JAPDRL010000211">
    <property type="protein sequence ID" value="KAJ9654762.1"/>
    <property type="molecule type" value="Genomic_DNA"/>
</dbReference>
<dbReference type="InterPro" id="IPR019002">
    <property type="entry name" value="Ribosome_biogenesis_Nop16"/>
</dbReference>
<keyword evidence="6" id="KW-0539">Nucleus</keyword>
<evidence type="ECO:0000256" key="3">
    <source>
        <dbReference type="ARBA" id="ARBA00008479"/>
    </source>
</evidence>
<evidence type="ECO:0000313" key="9">
    <source>
        <dbReference type="EMBL" id="KAJ9654762.1"/>
    </source>
</evidence>
<comment type="function">
    <text evidence="1">Involved in the biogenesis of the 60S ribosomal subunit.</text>
</comment>
<evidence type="ECO:0000256" key="6">
    <source>
        <dbReference type="ARBA" id="ARBA00023242"/>
    </source>
</evidence>
<dbReference type="Proteomes" id="UP001172684">
    <property type="component" value="Unassembled WGS sequence"/>
</dbReference>
<evidence type="ECO:0000256" key="7">
    <source>
        <dbReference type="ARBA" id="ARBA00023274"/>
    </source>
</evidence>
<reference evidence="9" key="1">
    <citation type="submission" date="2022-10" db="EMBL/GenBank/DDBJ databases">
        <title>Culturing micro-colonial fungi from biological soil crusts in the Mojave desert and describing Neophaeococcomyces mojavensis, and introducing the new genera and species Taxawa tesnikishii.</title>
        <authorList>
            <person name="Kurbessoian T."/>
            <person name="Stajich J.E."/>
        </authorList>
    </citation>
    <scope>NUCLEOTIDE SEQUENCE</scope>
    <source>
        <strain evidence="9">TK_1</strain>
    </source>
</reference>